<feature type="compositionally biased region" description="Basic and acidic residues" evidence="1">
    <location>
        <begin position="108"/>
        <end position="117"/>
    </location>
</feature>
<evidence type="ECO:0000313" key="2">
    <source>
        <dbReference type="EMBL" id="VDI17005.1"/>
    </source>
</evidence>
<organism evidence="2 3">
    <name type="scientific">Mytilus galloprovincialis</name>
    <name type="common">Mediterranean mussel</name>
    <dbReference type="NCBI Taxonomy" id="29158"/>
    <lineage>
        <taxon>Eukaryota</taxon>
        <taxon>Metazoa</taxon>
        <taxon>Spiralia</taxon>
        <taxon>Lophotrochozoa</taxon>
        <taxon>Mollusca</taxon>
        <taxon>Bivalvia</taxon>
        <taxon>Autobranchia</taxon>
        <taxon>Pteriomorphia</taxon>
        <taxon>Mytilida</taxon>
        <taxon>Mytiloidea</taxon>
        <taxon>Mytilidae</taxon>
        <taxon>Mytilinae</taxon>
        <taxon>Mytilus</taxon>
    </lineage>
</organism>
<keyword evidence="3" id="KW-1185">Reference proteome</keyword>
<comment type="caution">
    <text evidence="2">The sequence shown here is derived from an EMBL/GenBank/DDBJ whole genome shotgun (WGS) entry which is preliminary data.</text>
</comment>
<sequence>MLCRHQRQQPNGSIYWWCSVRSNKSRCPATVIQSGSDFRPGSHQHNHDSTPGAIIKLKIVSQSKQEAATNVFKPAAQIVNGAMVSHSDHTAPAGSRPNVHNLQTSTNRLREKSRPKDPTDLNFETNYDFLPENFFRKDVVVDSNRHLIFATDSQLDVLSSAKVWYMDATFKIIRKPFYQMFSIHAFLCTGEDNSQLCHRKDFEVEAKEKKI</sequence>
<dbReference type="Gene3D" id="2.20.25.240">
    <property type="match status" value="1"/>
</dbReference>
<feature type="region of interest" description="Disordered" evidence="1">
    <location>
        <begin position="85"/>
        <end position="117"/>
    </location>
</feature>
<gene>
    <name evidence="2" type="ORF">MGAL_10B085021</name>
</gene>
<proteinExistence type="predicted"/>
<name>A0A8B6DDA5_MYTGA</name>
<accession>A0A8B6DDA5</accession>
<protein>
    <recommendedName>
        <fullName evidence="4">FLYWCH-type domain-containing protein</fullName>
    </recommendedName>
</protein>
<dbReference type="OrthoDB" id="10067360at2759"/>
<evidence type="ECO:0000256" key="1">
    <source>
        <dbReference type="SAM" id="MobiDB-lite"/>
    </source>
</evidence>
<dbReference type="AlphaFoldDB" id="A0A8B6DDA5"/>
<feature type="compositionally biased region" description="Polar residues" evidence="1">
    <location>
        <begin position="98"/>
        <end position="107"/>
    </location>
</feature>
<reference evidence="2" key="1">
    <citation type="submission" date="2018-11" db="EMBL/GenBank/DDBJ databases">
        <authorList>
            <person name="Alioto T."/>
            <person name="Alioto T."/>
        </authorList>
    </citation>
    <scope>NUCLEOTIDE SEQUENCE</scope>
</reference>
<dbReference type="Proteomes" id="UP000596742">
    <property type="component" value="Unassembled WGS sequence"/>
</dbReference>
<dbReference type="PANTHER" id="PTHR20956">
    <property type="entry name" value="HEH2P"/>
    <property type="match status" value="1"/>
</dbReference>
<evidence type="ECO:0008006" key="4">
    <source>
        <dbReference type="Google" id="ProtNLM"/>
    </source>
</evidence>
<dbReference type="PANTHER" id="PTHR20956:SF12">
    <property type="entry name" value="FLYWCH-TYPE DOMAIN-CONTAINING PROTEIN"/>
    <property type="match status" value="1"/>
</dbReference>
<dbReference type="EMBL" id="UYJE01003160">
    <property type="protein sequence ID" value="VDI17005.1"/>
    <property type="molecule type" value="Genomic_DNA"/>
</dbReference>
<evidence type="ECO:0000313" key="3">
    <source>
        <dbReference type="Proteomes" id="UP000596742"/>
    </source>
</evidence>